<protein>
    <submittedName>
        <fullName evidence="1">Uncharacterized protein</fullName>
    </submittedName>
</protein>
<evidence type="ECO:0000313" key="2">
    <source>
        <dbReference type="EMBL" id="KAG5482596.1"/>
    </source>
</evidence>
<gene>
    <name evidence="1" type="ORF">CUR178_03760</name>
    <name evidence="2" type="ORF">CUR178_05739</name>
</gene>
<organism evidence="1 3">
    <name type="scientific">Leishmania enriettii</name>
    <dbReference type="NCBI Taxonomy" id="5663"/>
    <lineage>
        <taxon>Eukaryota</taxon>
        <taxon>Discoba</taxon>
        <taxon>Euglenozoa</taxon>
        <taxon>Kinetoplastea</taxon>
        <taxon>Metakinetoplastina</taxon>
        <taxon>Trypanosomatida</taxon>
        <taxon>Trypanosomatidae</taxon>
        <taxon>Leishmaniinae</taxon>
        <taxon>Leishmania</taxon>
    </lineage>
</organism>
<dbReference type="Proteomes" id="UP000674179">
    <property type="component" value="Chromosome 26"/>
</dbReference>
<name>A0A836GPU6_LEIEN</name>
<reference evidence="1 3" key="1">
    <citation type="submission" date="2021-02" db="EMBL/GenBank/DDBJ databases">
        <title>Leishmania (Mundinia) enrietti genome sequencing and assembly.</title>
        <authorList>
            <person name="Almutairi H."/>
            <person name="Gatherer D."/>
        </authorList>
    </citation>
    <scope>NUCLEOTIDE SEQUENCE [LARGE SCALE GENOMIC DNA]</scope>
    <source>
        <strain evidence="1">CUR178</strain>
    </source>
</reference>
<proteinExistence type="predicted"/>
<dbReference type="AlphaFoldDB" id="A0A836GPU6"/>
<dbReference type="RefSeq" id="XP_067692055.1">
    <property type="nucleotide sequence ID" value="XM_067835489.1"/>
</dbReference>
<dbReference type="EMBL" id="JAFHKP010000016">
    <property type="protein sequence ID" value="KAG5482596.1"/>
    <property type="molecule type" value="Genomic_DNA"/>
</dbReference>
<dbReference type="EMBL" id="JAFHKP010000026">
    <property type="protein sequence ID" value="KAG5476589.1"/>
    <property type="molecule type" value="Genomic_DNA"/>
</dbReference>
<evidence type="ECO:0000313" key="3">
    <source>
        <dbReference type="Proteomes" id="UP000674179"/>
    </source>
</evidence>
<dbReference type="GeneID" id="94170999"/>
<keyword evidence="3" id="KW-1185">Reference proteome</keyword>
<dbReference type="KEGG" id="lenr:94170999"/>
<accession>A0A836GPU6</accession>
<dbReference type="OrthoDB" id="268290at2759"/>
<evidence type="ECO:0000313" key="1">
    <source>
        <dbReference type="EMBL" id="KAG5476589.1"/>
    </source>
</evidence>
<sequence>MRFGSKSRQRTIINGSGGVYAQLSSLECRHQEMNRCDLLLRNEESVEARRVTGVGPEAGHARFLWMNRRSDLPLMPWKRGRAVPLHLCLGLRWGNVQGSTSSCMVRSGNPKQSNSCGSVRACVCLCGGSGALFTGLPAGQDARPRRRTRAPIWRARGRMRHRCEGTTISYVATARRCAASRDDLRRCAEVPQRLATRRRSGSVEAEHASVCTPASHVAMCGQQNSHTAAKREVAPLQEKVQELESHTSRRMRRTLVLLTVTR</sequence>
<comment type="caution">
    <text evidence="1">The sequence shown here is derived from an EMBL/GenBank/DDBJ whole genome shotgun (WGS) entry which is preliminary data.</text>
</comment>
<dbReference type="Proteomes" id="UP000674179">
    <property type="component" value="Chromosome 16"/>
</dbReference>